<evidence type="ECO:0000313" key="2">
    <source>
        <dbReference type="Proteomes" id="UP000275076"/>
    </source>
</evidence>
<keyword evidence="2" id="KW-1185">Reference proteome</keyword>
<sequence>MSKKNVSRSSIPVKKGKTEMLVKIINGSIGKETRKLQMNAYDKDSEQKESLPIYLNDKRTYTATLKPGGEQIYKIDVSGVNKKVVFEAIQMKGGSGLSVKSKNSGTINAEIKIK</sequence>
<dbReference type="Proteomes" id="UP000275076">
    <property type="component" value="Unassembled WGS sequence"/>
</dbReference>
<dbReference type="RefSeq" id="WP_125560394.1">
    <property type="nucleotide sequence ID" value="NZ_RBVX01000035.1"/>
</dbReference>
<comment type="caution">
    <text evidence="1">The sequence shown here is derived from an EMBL/GenBank/DDBJ whole genome shotgun (WGS) entry which is preliminary data.</text>
</comment>
<organism evidence="1 2">
    <name type="scientific">Salibacterium salarium</name>
    <dbReference type="NCBI Taxonomy" id="284579"/>
    <lineage>
        <taxon>Bacteria</taxon>
        <taxon>Bacillati</taxon>
        <taxon>Bacillota</taxon>
        <taxon>Bacilli</taxon>
        <taxon>Bacillales</taxon>
        <taxon>Bacillaceae</taxon>
    </lineage>
</organism>
<accession>A0A3R9R9Z9</accession>
<dbReference type="AlphaFoldDB" id="A0A3R9R9Z9"/>
<proteinExistence type="predicted"/>
<evidence type="ECO:0000313" key="1">
    <source>
        <dbReference type="EMBL" id="RSL30583.1"/>
    </source>
</evidence>
<reference evidence="1 2" key="1">
    <citation type="submission" date="2018-10" db="EMBL/GenBank/DDBJ databases">
        <title>Draft genome sequence of Bacillus salarius IM0101, isolated from a hypersaline soil in Inner Mongolia, China.</title>
        <authorList>
            <person name="Yamprayoonswat W."/>
            <person name="Boonvisut S."/>
            <person name="Jumpathong W."/>
            <person name="Sittihan S."/>
            <person name="Ruangsuj P."/>
            <person name="Wanthongcharoen S."/>
            <person name="Thongpramul N."/>
            <person name="Pimmason S."/>
            <person name="Yu B."/>
            <person name="Yasawong M."/>
        </authorList>
    </citation>
    <scope>NUCLEOTIDE SEQUENCE [LARGE SCALE GENOMIC DNA]</scope>
    <source>
        <strain evidence="1 2">IM0101</strain>
    </source>
</reference>
<dbReference type="EMBL" id="RBVX01000035">
    <property type="protein sequence ID" value="RSL30583.1"/>
    <property type="molecule type" value="Genomic_DNA"/>
</dbReference>
<protein>
    <submittedName>
        <fullName evidence="1">Uncharacterized protein</fullName>
    </submittedName>
</protein>
<name>A0A3R9R9Z9_9BACI</name>
<dbReference type="OrthoDB" id="2614902at2"/>
<gene>
    <name evidence="1" type="ORF">D7Z54_25465</name>
</gene>